<name>A0A7M2WQ57_9BACT</name>
<organism evidence="1 2">
    <name type="scientific">Humisphaera borealis</name>
    <dbReference type="NCBI Taxonomy" id="2807512"/>
    <lineage>
        <taxon>Bacteria</taxon>
        <taxon>Pseudomonadati</taxon>
        <taxon>Planctomycetota</taxon>
        <taxon>Phycisphaerae</taxon>
        <taxon>Tepidisphaerales</taxon>
        <taxon>Tepidisphaeraceae</taxon>
        <taxon>Humisphaera</taxon>
    </lineage>
</organism>
<dbReference type="Proteomes" id="UP000593765">
    <property type="component" value="Chromosome"/>
</dbReference>
<protein>
    <submittedName>
        <fullName evidence="1">Uncharacterized protein</fullName>
    </submittedName>
</protein>
<dbReference type="RefSeq" id="WP_206290434.1">
    <property type="nucleotide sequence ID" value="NZ_CP063458.1"/>
</dbReference>
<evidence type="ECO:0000313" key="1">
    <source>
        <dbReference type="EMBL" id="QOV87529.1"/>
    </source>
</evidence>
<dbReference type="InterPro" id="IPR026406">
    <property type="entry name" value="Ver/Plancto_CHP"/>
</dbReference>
<accession>A0A7M2WQ57</accession>
<gene>
    <name evidence="1" type="ORF">IPV69_14655</name>
</gene>
<proteinExistence type="predicted"/>
<dbReference type="EMBL" id="CP063458">
    <property type="protein sequence ID" value="QOV87529.1"/>
    <property type="molecule type" value="Genomic_DNA"/>
</dbReference>
<evidence type="ECO:0000313" key="2">
    <source>
        <dbReference type="Proteomes" id="UP000593765"/>
    </source>
</evidence>
<reference evidence="1 2" key="1">
    <citation type="submission" date="2020-10" db="EMBL/GenBank/DDBJ databases">
        <title>Wide distribution of Phycisphaera-like planctomycetes from WD2101 soil group in peatlands and genome analysis of the first cultivated representative.</title>
        <authorList>
            <person name="Dedysh S.N."/>
            <person name="Beletsky A.V."/>
            <person name="Ivanova A."/>
            <person name="Kulichevskaya I.S."/>
            <person name="Suzina N.E."/>
            <person name="Philippov D.A."/>
            <person name="Rakitin A.L."/>
            <person name="Mardanov A.V."/>
            <person name="Ravin N.V."/>
        </authorList>
    </citation>
    <scope>NUCLEOTIDE SEQUENCE [LARGE SCALE GENOMIC DNA]</scope>
    <source>
        <strain evidence="1 2">M1803</strain>
    </source>
</reference>
<dbReference type="NCBIfam" id="TIGR04138">
    <property type="entry name" value="Plancto_Ver_chp"/>
    <property type="match status" value="1"/>
</dbReference>
<dbReference type="KEGG" id="hbs:IPV69_14655"/>
<keyword evidence="2" id="KW-1185">Reference proteome</keyword>
<sequence>MASKHQTQTREKTLEQVVADVGLYPRDAYEFVQQGLGFAAHRVHGEARAEGAEHVNRHVSGQQLCEGLREYALAQWGLLARAVLGRWNVTSTYDFGRIVFALIDAGQLQKTEDDTLDDFKAVFDFRSGFNQGYKIVIPD</sequence>
<dbReference type="AlphaFoldDB" id="A0A7M2WQ57"/>